<dbReference type="Proteomes" id="UP001151760">
    <property type="component" value="Unassembled WGS sequence"/>
</dbReference>
<evidence type="ECO:0000313" key="4">
    <source>
        <dbReference type="Proteomes" id="UP001151760"/>
    </source>
</evidence>
<feature type="coiled-coil region" evidence="1">
    <location>
        <begin position="75"/>
        <end position="102"/>
    </location>
</feature>
<reference evidence="3" key="1">
    <citation type="journal article" date="2022" name="Int. J. Mol. Sci.">
        <title>Draft Genome of Tanacetum Coccineum: Genomic Comparison of Closely Related Tanacetum-Family Plants.</title>
        <authorList>
            <person name="Yamashiro T."/>
            <person name="Shiraishi A."/>
            <person name="Nakayama K."/>
            <person name="Satake H."/>
        </authorList>
    </citation>
    <scope>NUCLEOTIDE SEQUENCE</scope>
</reference>
<protein>
    <submittedName>
        <fullName evidence="3">Uncharacterized protein</fullName>
    </submittedName>
</protein>
<feature type="region of interest" description="Disordered" evidence="2">
    <location>
        <begin position="146"/>
        <end position="193"/>
    </location>
</feature>
<feature type="compositionally biased region" description="Polar residues" evidence="2">
    <location>
        <begin position="146"/>
        <end position="161"/>
    </location>
</feature>
<reference evidence="3" key="2">
    <citation type="submission" date="2022-01" db="EMBL/GenBank/DDBJ databases">
        <authorList>
            <person name="Yamashiro T."/>
            <person name="Shiraishi A."/>
            <person name="Satake H."/>
            <person name="Nakayama K."/>
        </authorList>
    </citation>
    <scope>NUCLEOTIDE SEQUENCE</scope>
</reference>
<evidence type="ECO:0000256" key="2">
    <source>
        <dbReference type="SAM" id="MobiDB-lite"/>
    </source>
</evidence>
<sequence length="193" mass="21746">MSITEASLRRHLKLDDHDGITSIPNSEIFEQLALMGYHTDSDKLTFQKEQHFPTPHDSPLHVVHSHGSDEGSLTLNDLTNLVTKLSERLGVLEDDLRKTKKTYSSAFTKLILRVKKLEARVRIGKARKELRRSTETEPFIQEVTPTEVIQDQGSAEVSTAGATKGTASEVPVVKEFEREKDKKRQGKSNNDRV</sequence>
<feature type="compositionally biased region" description="Basic and acidic residues" evidence="2">
    <location>
        <begin position="172"/>
        <end position="182"/>
    </location>
</feature>
<evidence type="ECO:0000256" key="1">
    <source>
        <dbReference type="SAM" id="Coils"/>
    </source>
</evidence>
<organism evidence="3 4">
    <name type="scientific">Tanacetum coccineum</name>
    <dbReference type="NCBI Taxonomy" id="301880"/>
    <lineage>
        <taxon>Eukaryota</taxon>
        <taxon>Viridiplantae</taxon>
        <taxon>Streptophyta</taxon>
        <taxon>Embryophyta</taxon>
        <taxon>Tracheophyta</taxon>
        <taxon>Spermatophyta</taxon>
        <taxon>Magnoliopsida</taxon>
        <taxon>eudicotyledons</taxon>
        <taxon>Gunneridae</taxon>
        <taxon>Pentapetalae</taxon>
        <taxon>asterids</taxon>
        <taxon>campanulids</taxon>
        <taxon>Asterales</taxon>
        <taxon>Asteraceae</taxon>
        <taxon>Asteroideae</taxon>
        <taxon>Anthemideae</taxon>
        <taxon>Anthemidinae</taxon>
        <taxon>Tanacetum</taxon>
    </lineage>
</organism>
<evidence type="ECO:0000313" key="3">
    <source>
        <dbReference type="EMBL" id="GJT62194.1"/>
    </source>
</evidence>
<accession>A0ABQ5FGS6</accession>
<proteinExistence type="predicted"/>
<keyword evidence="4" id="KW-1185">Reference proteome</keyword>
<dbReference type="EMBL" id="BQNB010017354">
    <property type="protein sequence ID" value="GJT62194.1"/>
    <property type="molecule type" value="Genomic_DNA"/>
</dbReference>
<keyword evidence="1" id="KW-0175">Coiled coil</keyword>
<gene>
    <name evidence="3" type="ORF">Tco_1005727</name>
</gene>
<name>A0ABQ5FGS6_9ASTR</name>
<comment type="caution">
    <text evidence="3">The sequence shown here is derived from an EMBL/GenBank/DDBJ whole genome shotgun (WGS) entry which is preliminary data.</text>
</comment>